<dbReference type="SUPFAM" id="SSF53448">
    <property type="entry name" value="Nucleotide-diphospho-sugar transferases"/>
    <property type="match status" value="1"/>
</dbReference>
<keyword evidence="3" id="KW-0808">Transferase</keyword>
<dbReference type="InterPro" id="IPR029044">
    <property type="entry name" value="Nucleotide-diphossugar_trans"/>
</dbReference>
<gene>
    <name evidence="3" type="ORF">RISK_005213</name>
</gene>
<keyword evidence="4" id="KW-1185">Reference proteome</keyword>
<dbReference type="STRING" id="595434.RISK_005213"/>
<reference evidence="3" key="1">
    <citation type="submission" date="2015-05" db="EMBL/GenBank/DDBJ databases">
        <title>Permanent draft genome of Rhodopirellula islandicus K833.</title>
        <authorList>
            <person name="Kizina J."/>
            <person name="Richter M."/>
            <person name="Glockner F.O."/>
            <person name="Harder J."/>
        </authorList>
    </citation>
    <scope>NUCLEOTIDE SEQUENCE [LARGE SCALE GENOMIC DNA]</scope>
    <source>
        <strain evidence="3">K833</strain>
    </source>
</reference>
<sequence length="321" mass="36638">MPIINAPTFPSHRRPSRSLLSPPISTAKFTLTTDNKEKCFSIVIVNFNYGRFLQEAITSVLDQSCQDFELIIVDGGSSDNSKEIISRNSDKLAWWCSEPDRGQSHAFNKGFSRAKGRFLTWLNADDIMFPGALERTKETILANPDDEWFAAGCFWLDTDMRIMKCSSASPFSQRRVQRGLFSVCGPSSFFSRSLYLRSGGIDEDLHYMMDTELWGKFATVLGAKYTAVPGYCWGMRLHPDAKMSGHNFESSPMSSESHHSWNQKEEEAKTIASRYGQDRATLFDRLITTSPIRKIKNFADSHRYKGKHYRQFPGFNENRQK</sequence>
<evidence type="ECO:0000313" key="4">
    <source>
        <dbReference type="Proteomes" id="UP000036367"/>
    </source>
</evidence>
<feature type="compositionally biased region" description="Basic and acidic residues" evidence="1">
    <location>
        <begin position="256"/>
        <end position="265"/>
    </location>
</feature>
<proteinExistence type="predicted"/>
<feature type="region of interest" description="Disordered" evidence="1">
    <location>
        <begin position="1"/>
        <end position="20"/>
    </location>
</feature>
<evidence type="ECO:0000256" key="1">
    <source>
        <dbReference type="SAM" id="MobiDB-lite"/>
    </source>
</evidence>
<dbReference type="PANTHER" id="PTHR22916">
    <property type="entry name" value="GLYCOSYLTRANSFERASE"/>
    <property type="match status" value="1"/>
</dbReference>
<dbReference type="CDD" id="cd06433">
    <property type="entry name" value="GT_2_WfgS_like"/>
    <property type="match status" value="1"/>
</dbReference>
<dbReference type="Proteomes" id="UP000036367">
    <property type="component" value="Unassembled WGS sequence"/>
</dbReference>
<protein>
    <submittedName>
        <fullName evidence="3">Glycosyl transferase, group 2 family protein</fullName>
    </submittedName>
</protein>
<dbReference type="OrthoDB" id="9784574at2"/>
<evidence type="ECO:0000259" key="2">
    <source>
        <dbReference type="Pfam" id="PF00535"/>
    </source>
</evidence>
<comment type="caution">
    <text evidence="3">The sequence shown here is derived from an EMBL/GenBank/DDBJ whole genome shotgun (WGS) entry which is preliminary data.</text>
</comment>
<evidence type="ECO:0000313" key="3">
    <source>
        <dbReference type="EMBL" id="KLU02917.1"/>
    </source>
</evidence>
<accession>A0A0J1B880</accession>
<organism evidence="3 4">
    <name type="scientific">Rhodopirellula islandica</name>
    <dbReference type="NCBI Taxonomy" id="595434"/>
    <lineage>
        <taxon>Bacteria</taxon>
        <taxon>Pseudomonadati</taxon>
        <taxon>Planctomycetota</taxon>
        <taxon>Planctomycetia</taxon>
        <taxon>Pirellulales</taxon>
        <taxon>Pirellulaceae</taxon>
        <taxon>Rhodopirellula</taxon>
    </lineage>
</organism>
<dbReference type="AlphaFoldDB" id="A0A0J1B880"/>
<dbReference type="Pfam" id="PF00535">
    <property type="entry name" value="Glycos_transf_2"/>
    <property type="match status" value="1"/>
</dbReference>
<name>A0A0J1B880_RHOIS</name>
<feature type="domain" description="Glycosyltransferase 2-like" evidence="2">
    <location>
        <begin position="41"/>
        <end position="146"/>
    </location>
</feature>
<dbReference type="PANTHER" id="PTHR22916:SF65">
    <property type="entry name" value="SLR1065 PROTEIN"/>
    <property type="match status" value="1"/>
</dbReference>
<dbReference type="RefSeq" id="WP_083435087.1">
    <property type="nucleotide sequence ID" value="NZ_LECT01000043.1"/>
</dbReference>
<dbReference type="GO" id="GO:0016758">
    <property type="term" value="F:hexosyltransferase activity"/>
    <property type="evidence" value="ECO:0007669"/>
    <property type="project" value="UniProtKB-ARBA"/>
</dbReference>
<dbReference type="InterPro" id="IPR001173">
    <property type="entry name" value="Glyco_trans_2-like"/>
</dbReference>
<dbReference type="Gene3D" id="3.90.550.10">
    <property type="entry name" value="Spore Coat Polysaccharide Biosynthesis Protein SpsA, Chain A"/>
    <property type="match status" value="1"/>
</dbReference>
<feature type="region of interest" description="Disordered" evidence="1">
    <location>
        <begin position="246"/>
        <end position="265"/>
    </location>
</feature>
<dbReference type="EMBL" id="LECT01000043">
    <property type="protein sequence ID" value="KLU02917.1"/>
    <property type="molecule type" value="Genomic_DNA"/>
</dbReference>
<dbReference type="PATRIC" id="fig|595434.4.peg.4947"/>